<sequence length="97" mass="11119">MAARDRRSMGLTVDQLEELAEQFDSYDAYFAVYRLVFSPLSCKMPGIGTKRGSRYGSLRPSAGNLVLKLHLSKKPCWILLISPFQRNDVIEKHFLIR</sequence>
<gene>
    <name evidence="1" type="ORF">CTOB1V02_LOCUS1957</name>
</gene>
<accession>A0A7R8ZL25</accession>
<name>A0A7R8ZL25_9CRUS</name>
<proteinExistence type="predicted"/>
<protein>
    <submittedName>
        <fullName evidence="1">Uncharacterized protein</fullName>
    </submittedName>
</protein>
<dbReference type="EMBL" id="OB660286">
    <property type="protein sequence ID" value="CAD7223985.1"/>
    <property type="molecule type" value="Genomic_DNA"/>
</dbReference>
<evidence type="ECO:0000313" key="1">
    <source>
        <dbReference type="EMBL" id="CAD7223985.1"/>
    </source>
</evidence>
<organism evidence="1">
    <name type="scientific">Cyprideis torosa</name>
    <dbReference type="NCBI Taxonomy" id="163714"/>
    <lineage>
        <taxon>Eukaryota</taxon>
        <taxon>Metazoa</taxon>
        <taxon>Ecdysozoa</taxon>
        <taxon>Arthropoda</taxon>
        <taxon>Crustacea</taxon>
        <taxon>Oligostraca</taxon>
        <taxon>Ostracoda</taxon>
        <taxon>Podocopa</taxon>
        <taxon>Podocopida</taxon>
        <taxon>Cytherocopina</taxon>
        <taxon>Cytheroidea</taxon>
        <taxon>Cytherideidae</taxon>
        <taxon>Cyprideis</taxon>
    </lineage>
</organism>
<dbReference type="AlphaFoldDB" id="A0A7R8ZL25"/>
<reference evidence="1" key="1">
    <citation type="submission" date="2020-11" db="EMBL/GenBank/DDBJ databases">
        <authorList>
            <person name="Tran Van P."/>
        </authorList>
    </citation>
    <scope>NUCLEOTIDE SEQUENCE</scope>
</reference>